<feature type="transmembrane region" description="Helical" evidence="1">
    <location>
        <begin position="251"/>
        <end position="272"/>
    </location>
</feature>
<name>A0A914RAY3_PAREQ</name>
<evidence type="ECO:0000313" key="4">
    <source>
        <dbReference type="Proteomes" id="UP000887564"/>
    </source>
</evidence>
<organism evidence="4 5">
    <name type="scientific">Parascaris equorum</name>
    <name type="common">Equine roundworm</name>
    <dbReference type="NCBI Taxonomy" id="6256"/>
    <lineage>
        <taxon>Eukaryota</taxon>
        <taxon>Metazoa</taxon>
        <taxon>Ecdysozoa</taxon>
        <taxon>Nematoda</taxon>
        <taxon>Chromadorea</taxon>
        <taxon>Rhabditida</taxon>
        <taxon>Spirurina</taxon>
        <taxon>Ascaridomorpha</taxon>
        <taxon>Ascaridoidea</taxon>
        <taxon>Ascarididae</taxon>
        <taxon>Parascaris</taxon>
    </lineage>
</organism>
<dbReference type="Proteomes" id="UP000887564">
    <property type="component" value="Unplaced"/>
</dbReference>
<keyword evidence="4" id="KW-1185">Reference proteome</keyword>
<dbReference type="PANTHER" id="PTHR11161:SF70">
    <property type="entry name" value="ACYLTRANSFERASE 3 DOMAIN-CONTAINING PROTEIN"/>
    <property type="match status" value="1"/>
</dbReference>
<evidence type="ECO:0000259" key="3">
    <source>
        <dbReference type="Pfam" id="PF01757"/>
    </source>
</evidence>
<evidence type="ECO:0000256" key="2">
    <source>
        <dbReference type="SAM" id="SignalP"/>
    </source>
</evidence>
<dbReference type="Pfam" id="PF01757">
    <property type="entry name" value="Acyl_transf_3"/>
    <property type="match status" value="1"/>
</dbReference>
<keyword evidence="1" id="KW-0812">Transmembrane</keyword>
<dbReference type="PANTHER" id="PTHR11161">
    <property type="entry name" value="O-ACYLTRANSFERASE"/>
    <property type="match status" value="1"/>
</dbReference>
<accession>A0A914RAY3</accession>
<feature type="transmembrane region" description="Helical" evidence="1">
    <location>
        <begin position="134"/>
        <end position="152"/>
    </location>
</feature>
<proteinExistence type="predicted"/>
<dbReference type="InterPro" id="IPR002656">
    <property type="entry name" value="Acyl_transf_3_dom"/>
</dbReference>
<evidence type="ECO:0000256" key="1">
    <source>
        <dbReference type="SAM" id="Phobius"/>
    </source>
</evidence>
<feature type="domain" description="Acyltransferase 3" evidence="3">
    <location>
        <begin position="178"/>
        <end position="385"/>
    </location>
</feature>
<feature type="chain" id="PRO_5037448551" evidence="2">
    <location>
        <begin position="20"/>
        <end position="400"/>
    </location>
</feature>
<dbReference type="InterPro" id="IPR052728">
    <property type="entry name" value="O2_lipid_transport_reg"/>
</dbReference>
<reference evidence="5" key="1">
    <citation type="submission" date="2022-11" db="UniProtKB">
        <authorList>
            <consortium name="WormBaseParasite"/>
        </authorList>
    </citation>
    <scope>IDENTIFICATION</scope>
</reference>
<feature type="signal peptide" evidence="2">
    <location>
        <begin position="1"/>
        <end position="19"/>
    </location>
</feature>
<dbReference type="WBParaSite" id="PEQ_0000383601-mRNA-1">
    <property type="protein sequence ID" value="PEQ_0000383601-mRNA-1"/>
    <property type="gene ID" value="PEQ_0000383601"/>
</dbReference>
<keyword evidence="1" id="KW-1133">Transmembrane helix</keyword>
<protein>
    <submittedName>
        <fullName evidence="5">Acyltransferase 3 domain-containing protein</fullName>
    </submittedName>
</protein>
<dbReference type="GO" id="GO:0016747">
    <property type="term" value="F:acyltransferase activity, transferring groups other than amino-acyl groups"/>
    <property type="evidence" value="ECO:0007669"/>
    <property type="project" value="InterPro"/>
</dbReference>
<feature type="transmembrane region" description="Helical" evidence="1">
    <location>
        <begin position="361"/>
        <end position="381"/>
    </location>
</feature>
<feature type="transmembrane region" description="Helical" evidence="1">
    <location>
        <begin position="279"/>
        <end position="301"/>
    </location>
</feature>
<keyword evidence="2" id="KW-0732">Signal</keyword>
<keyword evidence="1" id="KW-0472">Membrane</keyword>
<sequence length="400" mass="46384">MRLLSTFFVLVAKVAVIAQLRSYNETTVFRFIDDAARRNVFRAYECLQAAGEATYSKSEHPLHYCFGYNEAKEKIGAVAHGICIPSTCYDDRAQLLEQWRVQNGNDKDAIDYTSCTKSRHDQQWYQKVIPLAEFALHLTFILVAIIATIYHVRNGDQTKYVSYFSLPDLCVLLEPEPTWTSWGYWLRYYRHRVIRLWPAYIYTLVDVGLRASVQHFHPMWPPTDPAVQCPKYWWQNVLFVNSLFSNRCMPWTWYIGTEFIFYLLSPIFLLTLRNTPKIGFALAIITITSSAALNAAGMIAWNFPPTQLLWKQPDIFSADFIQHHIVMYIKPWYRIGPYIIGLLLGYYIAGVQRLAQKVQRSLHFCVIGWSLASLALFWTIFGLYPALQVPLCISLTFFSS</sequence>
<dbReference type="AlphaFoldDB" id="A0A914RAY3"/>
<evidence type="ECO:0000313" key="5">
    <source>
        <dbReference type="WBParaSite" id="PEQ_0000383601-mRNA-1"/>
    </source>
</evidence>
<feature type="transmembrane region" description="Helical" evidence="1">
    <location>
        <begin position="332"/>
        <end position="349"/>
    </location>
</feature>